<dbReference type="PANTHER" id="PTHR44688:SF16">
    <property type="entry name" value="DNA-BINDING TRANSCRIPTIONAL ACTIVATOR DEVR_DOSR"/>
    <property type="match status" value="1"/>
</dbReference>
<evidence type="ECO:0000313" key="6">
    <source>
        <dbReference type="Proteomes" id="UP000317624"/>
    </source>
</evidence>
<evidence type="ECO:0000256" key="1">
    <source>
        <dbReference type="ARBA" id="ARBA00023015"/>
    </source>
</evidence>
<dbReference type="GO" id="GO:0006355">
    <property type="term" value="P:regulation of DNA-templated transcription"/>
    <property type="evidence" value="ECO:0007669"/>
    <property type="project" value="InterPro"/>
</dbReference>
<proteinExistence type="predicted"/>
<dbReference type="Pfam" id="PF00196">
    <property type="entry name" value="GerE"/>
    <property type="match status" value="1"/>
</dbReference>
<dbReference type="EMBL" id="VMRJ01000005">
    <property type="protein sequence ID" value="TVT38228.1"/>
    <property type="molecule type" value="Genomic_DNA"/>
</dbReference>
<reference evidence="5 6" key="1">
    <citation type="submission" date="2019-07" db="EMBL/GenBank/DDBJ databases">
        <title>Hymenobacter sp. straun FUR1 Genome sequencing and assembly.</title>
        <authorList>
            <person name="Chhetri G."/>
        </authorList>
    </citation>
    <scope>NUCLEOTIDE SEQUENCE [LARGE SCALE GENOMIC DNA]</scope>
    <source>
        <strain evidence="5 6">Fur1</strain>
    </source>
</reference>
<evidence type="ECO:0000259" key="4">
    <source>
        <dbReference type="PROSITE" id="PS50043"/>
    </source>
</evidence>
<organism evidence="5 6">
    <name type="scientific">Hymenobacter setariae</name>
    <dbReference type="NCBI Taxonomy" id="2594794"/>
    <lineage>
        <taxon>Bacteria</taxon>
        <taxon>Pseudomonadati</taxon>
        <taxon>Bacteroidota</taxon>
        <taxon>Cytophagia</taxon>
        <taxon>Cytophagales</taxon>
        <taxon>Hymenobacteraceae</taxon>
        <taxon>Hymenobacter</taxon>
    </lineage>
</organism>
<dbReference type="RefSeq" id="WP_144850825.1">
    <property type="nucleotide sequence ID" value="NZ_VMRJ01000005.1"/>
</dbReference>
<dbReference type="CDD" id="cd06170">
    <property type="entry name" value="LuxR_C_like"/>
    <property type="match status" value="1"/>
</dbReference>
<keyword evidence="3" id="KW-0804">Transcription</keyword>
<dbReference type="InterPro" id="IPR016032">
    <property type="entry name" value="Sig_transdc_resp-reg_C-effctor"/>
</dbReference>
<dbReference type="GO" id="GO:0003677">
    <property type="term" value="F:DNA binding"/>
    <property type="evidence" value="ECO:0007669"/>
    <property type="project" value="UniProtKB-KW"/>
</dbReference>
<keyword evidence="2" id="KW-0238">DNA-binding</keyword>
<keyword evidence="1" id="KW-0805">Transcription regulation</keyword>
<evidence type="ECO:0000256" key="2">
    <source>
        <dbReference type="ARBA" id="ARBA00023125"/>
    </source>
</evidence>
<gene>
    <name evidence="5" type="ORF">FNT36_18680</name>
</gene>
<dbReference type="InterPro" id="IPR036388">
    <property type="entry name" value="WH-like_DNA-bd_sf"/>
</dbReference>
<protein>
    <submittedName>
        <fullName evidence="5">Helix-turn-helix transcriptional regulator</fullName>
    </submittedName>
</protein>
<evidence type="ECO:0000256" key="3">
    <source>
        <dbReference type="ARBA" id="ARBA00023163"/>
    </source>
</evidence>
<dbReference type="PRINTS" id="PR00038">
    <property type="entry name" value="HTHLUXR"/>
</dbReference>
<dbReference type="PANTHER" id="PTHR44688">
    <property type="entry name" value="DNA-BINDING TRANSCRIPTIONAL ACTIVATOR DEVR_DOSR"/>
    <property type="match status" value="1"/>
</dbReference>
<dbReference type="AlphaFoldDB" id="A0A558BNZ9"/>
<name>A0A558BNZ9_9BACT</name>
<dbReference type="PROSITE" id="PS50043">
    <property type="entry name" value="HTH_LUXR_2"/>
    <property type="match status" value="1"/>
</dbReference>
<dbReference type="SUPFAM" id="SSF46894">
    <property type="entry name" value="C-terminal effector domain of the bipartite response regulators"/>
    <property type="match status" value="1"/>
</dbReference>
<accession>A0A558BNZ9</accession>
<sequence length="243" mass="27457">MSATTTRRVLLGPPNRLPPATAAQQASITQAVAEVAATADLHPGVTIVHNLLTDGIEYMSRRGLELLQISLPALRDLGADYYLRFFNPVDAQDYVPRIYELLESADPTCVVSFFQQVRTTENPEYTWYFSTTRILLREAELGPLLLITTASPIDPLHHVTHKVSRLLEENNFLRQHAPLFASLTRREREVLRLLALGHTAPQIGAELFLATQTVETHRRNLRHKLHAESQFELGQYARAFDLI</sequence>
<dbReference type="SMART" id="SM00421">
    <property type="entry name" value="HTH_LUXR"/>
    <property type="match status" value="1"/>
</dbReference>
<feature type="domain" description="HTH luxR-type" evidence="4">
    <location>
        <begin position="176"/>
        <end position="241"/>
    </location>
</feature>
<keyword evidence="6" id="KW-1185">Reference proteome</keyword>
<dbReference type="Proteomes" id="UP000317624">
    <property type="component" value="Unassembled WGS sequence"/>
</dbReference>
<dbReference type="PROSITE" id="PS00622">
    <property type="entry name" value="HTH_LUXR_1"/>
    <property type="match status" value="1"/>
</dbReference>
<evidence type="ECO:0000313" key="5">
    <source>
        <dbReference type="EMBL" id="TVT38228.1"/>
    </source>
</evidence>
<dbReference type="OrthoDB" id="134985at2"/>
<dbReference type="InterPro" id="IPR000792">
    <property type="entry name" value="Tscrpt_reg_LuxR_C"/>
</dbReference>
<comment type="caution">
    <text evidence="5">The sequence shown here is derived from an EMBL/GenBank/DDBJ whole genome shotgun (WGS) entry which is preliminary data.</text>
</comment>
<dbReference type="Gene3D" id="1.10.10.10">
    <property type="entry name" value="Winged helix-like DNA-binding domain superfamily/Winged helix DNA-binding domain"/>
    <property type="match status" value="1"/>
</dbReference>